<reference evidence="1 2" key="1">
    <citation type="submission" date="2016-11" db="EMBL/GenBank/DDBJ databases">
        <title>Trade-off between light-utilization and light-protection in marine flavobacteria.</title>
        <authorList>
            <person name="Kumagai Y."/>
        </authorList>
    </citation>
    <scope>NUCLEOTIDE SEQUENCE [LARGE SCALE GENOMIC DNA]</scope>
    <source>
        <strain evidence="1 2">ATCC 700397</strain>
    </source>
</reference>
<sequence>MNNPGETIRCSLLKRQDALNKFKAMNEAFFVTKREILKEIEEAKTVWDRTLEQLTNNKLL</sequence>
<gene>
    <name evidence="1" type="ORF">BST83_10250</name>
</gene>
<dbReference type="Proteomes" id="UP000239522">
    <property type="component" value="Unassembled WGS sequence"/>
</dbReference>
<keyword evidence="2" id="KW-1185">Reference proteome</keyword>
<evidence type="ECO:0000313" key="2">
    <source>
        <dbReference type="Proteomes" id="UP000239522"/>
    </source>
</evidence>
<proteinExistence type="predicted"/>
<accession>A0A2S7KXV9</accession>
<dbReference type="EMBL" id="MQUA01000013">
    <property type="protein sequence ID" value="PQB07499.1"/>
    <property type="molecule type" value="Genomic_DNA"/>
</dbReference>
<comment type="caution">
    <text evidence="1">The sequence shown here is derived from an EMBL/GenBank/DDBJ whole genome shotgun (WGS) entry which is preliminary data.</text>
</comment>
<dbReference type="AlphaFoldDB" id="A0A2S7KXV9"/>
<evidence type="ECO:0000313" key="1">
    <source>
        <dbReference type="EMBL" id="PQB07499.1"/>
    </source>
</evidence>
<organism evidence="1 2">
    <name type="scientific">Polaribacter filamentus</name>
    <dbReference type="NCBI Taxonomy" id="53483"/>
    <lineage>
        <taxon>Bacteria</taxon>
        <taxon>Pseudomonadati</taxon>
        <taxon>Bacteroidota</taxon>
        <taxon>Flavobacteriia</taxon>
        <taxon>Flavobacteriales</taxon>
        <taxon>Flavobacteriaceae</taxon>
    </lineage>
</organism>
<name>A0A2S7KXV9_9FLAO</name>
<dbReference type="RefSeq" id="WP_104809708.1">
    <property type="nucleotide sequence ID" value="NZ_MQUA01000013.1"/>
</dbReference>
<protein>
    <submittedName>
        <fullName evidence="1">Uncharacterized protein</fullName>
    </submittedName>
</protein>